<feature type="compositionally biased region" description="Basic and acidic residues" evidence="1">
    <location>
        <begin position="20"/>
        <end position="35"/>
    </location>
</feature>
<evidence type="ECO:0000313" key="2">
    <source>
        <dbReference type="EMBL" id="EPS69020.1"/>
    </source>
</evidence>
<dbReference type="OrthoDB" id="901888at2759"/>
<evidence type="ECO:0000313" key="3">
    <source>
        <dbReference type="Proteomes" id="UP000015453"/>
    </source>
</evidence>
<name>S8CQK0_9LAMI</name>
<comment type="caution">
    <text evidence="2">The sequence shown here is derived from an EMBL/GenBank/DDBJ whole genome shotgun (WGS) entry which is preliminary data.</text>
</comment>
<protein>
    <submittedName>
        <fullName evidence="2">Uncharacterized protein</fullName>
    </submittedName>
</protein>
<feature type="compositionally biased region" description="Basic and acidic residues" evidence="1">
    <location>
        <begin position="96"/>
        <end position="129"/>
    </location>
</feature>
<dbReference type="AlphaFoldDB" id="S8CQK0"/>
<feature type="compositionally biased region" description="Basic residues" evidence="1">
    <location>
        <begin position="48"/>
        <end position="58"/>
    </location>
</feature>
<feature type="region of interest" description="Disordered" evidence="1">
    <location>
        <begin position="1"/>
        <end position="129"/>
    </location>
</feature>
<sequence length="166" mass="17816">VCESSEMVSYGESLSSTTAPERRGAEEEKVLVERRRAPRGPTPTTTGRGRRGVVHARKLAVGSSERRGAPLPVPPPPRAAGRGRSVTPKKRTVAAAEERGGPPRRDPREGPSVRRSATPERRSSDAVCRRKAIDNIVSNSPAGAAVSREAESLEDPVVSLECFIFL</sequence>
<proteinExistence type="predicted"/>
<reference evidence="2 3" key="1">
    <citation type="journal article" date="2013" name="BMC Genomics">
        <title>The miniature genome of a carnivorous plant Genlisea aurea contains a low number of genes and short non-coding sequences.</title>
        <authorList>
            <person name="Leushkin E.V."/>
            <person name="Sutormin R.A."/>
            <person name="Nabieva E.R."/>
            <person name="Penin A.A."/>
            <person name="Kondrashov A.S."/>
            <person name="Logacheva M.D."/>
        </authorList>
    </citation>
    <scope>NUCLEOTIDE SEQUENCE [LARGE SCALE GENOMIC DNA]</scope>
</reference>
<keyword evidence="3" id="KW-1185">Reference proteome</keyword>
<gene>
    <name evidence="2" type="ORF">M569_05752</name>
</gene>
<dbReference type="Proteomes" id="UP000015453">
    <property type="component" value="Unassembled WGS sequence"/>
</dbReference>
<feature type="non-terminal residue" evidence="2">
    <location>
        <position position="1"/>
    </location>
</feature>
<accession>S8CQK0</accession>
<dbReference type="EMBL" id="AUSU01002324">
    <property type="protein sequence ID" value="EPS69020.1"/>
    <property type="molecule type" value="Genomic_DNA"/>
</dbReference>
<organism evidence="2 3">
    <name type="scientific">Genlisea aurea</name>
    <dbReference type="NCBI Taxonomy" id="192259"/>
    <lineage>
        <taxon>Eukaryota</taxon>
        <taxon>Viridiplantae</taxon>
        <taxon>Streptophyta</taxon>
        <taxon>Embryophyta</taxon>
        <taxon>Tracheophyta</taxon>
        <taxon>Spermatophyta</taxon>
        <taxon>Magnoliopsida</taxon>
        <taxon>eudicotyledons</taxon>
        <taxon>Gunneridae</taxon>
        <taxon>Pentapetalae</taxon>
        <taxon>asterids</taxon>
        <taxon>lamiids</taxon>
        <taxon>Lamiales</taxon>
        <taxon>Lentibulariaceae</taxon>
        <taxon>Genlisea</taxon>
    </lineage>
</organism>
<evidence type="ECO:0000256" key="1">
    <source>
        <dbReference type="SAM" id="MobiDB-lite"/>
    </source>
</evidence>